<sequence length="107" mass="11935">MFLRRLHVLQADRRRLRRSTILRRSHRPLAATGLPAGEASPSLAAELFLGACQVLYCRQDACLLIMQDSPARPIPKEGHDGESAWHKALSSYGNRLFASAHPTFQLS</sequence>
<dbReference type="Proteomes" id="UP000479000">
    <property type="component" value="Unassembled WGS sequence"/>
</dbReference>
<dbReference type="AlphaFoldDB" id="A0A6H5FVY5"/>
<proteinExistence type="predicted"/>
<organism evidence="1 2">
    <name type="scientific">Nesidiocoris tenuis</name>
    <dbReference type="NCBI Taxonomy" id="355587"/>
    <lineage>
        <taxon>Eukaryota</taxon>
        <taxon>Metazoa</taxon>
        <taxon>Ecdysozoa</taxon>
        <taxon>Arthropoda</taxon>
        <taxon>Hexapoda</taxon>
        <taxon>Insecta</taxon>
        <taxon>Pterygota</taxon>
        <taxon>Neoptera</taxon>
        <taxon>Paraneoptera</taxon>
        <taxon>Hemiptera</taxon>
        <taxon>Heteroptera</taxon>
        <taxon>Panheteroptera</taxon>
        <taxon>Cimicomorpha</taxon>
        <taxon>Miridae</taxon>
        <taxon>Dicyphina</taxon>
        <taxon>Nesidiocoris</taxon>
    </lineage>
</organism>
<keyword evidence="2" id="KW-1185">Reference proteome</keyword>
<gene>
    <name evidence="1" type="ORF">NTEN_LOCUS753</name>
</gene>
<protein>
    <submittedName>
        <fullName evidence="1">Uncharacterized protein</fullName>
    </submittedName>
</protein>
<dbReference type="EMBL" id="CADCXU010001338">
    <property type="protein sequence ID" value="CAA9993908.1"/>
    <property type="molecule type" value="Genomic_DNA"/>
</dbReference>
<name>A0A6H5FVY5_9HEMI</name>
<evidence type="ECO:0000313" key="1">
    <source>
        <dbReference type="EMBL" id="CAA9993908.1"/>
    </source>
</evidence>
<evidence type="ECO:0000313" key="2">
    <source>
        <dbReference type="Proteomes" id="UP000479000"/>
    </source>
</evidence>
<accession>A0A6H5FVY5</accession>
<reference evidence="1 2" key="1">
    <citation type="submission" date="2020-02" db="EMBL/GenBank/DDBJ databases">
        <authorList>
            <person name="Ferguson B K."/>
        </authorList>
    </citation>
    <scope>NUCLEOTIDE SEQUENCE [LARGE SCALE GENOMIC DNA]</scope>
</reference>